<proteinExistence type="predicted"/>
<organism evidence="1">
    <name type="scientific">Tanacetum cinerariifolium</name>
    <name type="common">Dalmatian daisy</name>
    <name type="synonym">Chrysanthemum cinerariifolium</name>
    <dbReference type="NCBI Taxonomy" id="118510"/>
    <lineage>
        <taxon>Eukaryota</taxon>
        <taxon>Viridiplantae</taxon>
        <taxon>Streptophyta</taxon>
        <taxon>Embryophyta</taxon>
        <taxon>Tracheophyta</taxon>
        <taxon>Spermatophyta</taxon>
        <taxon>Magnoliopsida</taxon>
        <taxon>eudicotyledons</taxon>
        <taxon>Gunneridae</taxon>
        <taxon>Pentapetalae</taxon>
        <taxon>asterids</taxon>
        <taxon>campanulids</taxon>
        <taxon>Asterales</taxon>
        <taxon>Asteraceae</taxon>
        <taxon>Asteroideae</taxon>
        <taxon>Anthemideae</taxon>
        <taxon>Anthemidinae</taxon>
        <taxon>Tanacetum</taxon>
    </lineage>
</organism>
<dbReference type="AlphaFoldDB" id="A0A699XBU0"/>
<dbReference type="EMBL" id="BKCJ011837347">
    <property type="protein sequence ID" value="GFD57129.1"/>
    <property type="molecule type" value="Genomic_DNA"/>
</dbReference>
<protein>
    <submittedName>
        <fullName evidence="1">Uncharacterized protein</fullName>
    </submittedName>
</protein>
<sequence>MHIIALESHARDRHVSKIRSVILDIYASVAILCTVEVSVIDIQRETGIIVVGPNLRPWSCRFTSPQVKEAYLMPDEASDLALDRG</sequence>
<gene>
    <name evidence="1" type="ORF">Tci_929098</name>
</gene>
<name>A0A699XBU0_TANCI</name>
<feature type="non-terminal residue" evidence="1">
    <location>
        <position position="85"/>
    </location>
</feature>
<accession>A0A699XBU0</accession>
<comment type="caution">
    <text evidence="1">The sequence shown here is derived from an EMBL/GenBank/DDBJ whole genome shotgun (WGS) entry which is preliminary data.</text>
</comment>
<evidence type="ECO:0000313" key="1">
    <source>
        <dbReference type="EMBL" id="GFD57129.1"/>
    </source>
</evidence>
<reference evidence="1" key="1">
    <citation type="journal article" date="2019" name="Sci. Rep.">
        <title>Draft genome of Tanacetum cinerariifolium, the natural source of mosquito coil.</title>
        <authorList>
            <person name="Yamashiro T."/>
            <person name="Shiraishi A."/>
            <person name="Satake H."/>
            <person name="Nakayama K."/>
        </authorList>
    </citation>
    <scope>NUCLEOTIDE SEQUENCE</scope>
</reference>